<dbReference type="GO" id="GO:0016117">
    <property type="term" value="P:carotenoid biosynthetic process"/>
    <property type="evidence" value="ECO:0007669"/>
    <property type="project" value="UniProtKB-KW"/>
</dbReference>
<evidence type="ECO:0000313" key="21">
    <source>
        <dbReference type="Proteomes" id="UP000616885"/>
    </source>
</evidence>
<dbReference type="PROSITE" id="PS01044">
    <property type="entry name" value="SQUALEN_PHYTOEN_SYN_1"/>
    <property type="match status" value="1"/>
</dbReference>
<dbReference type="SFLD" id="SFLDG01018">
    <property type="entry name" value="Squalene/Phytoene_Synthase_Lik"/>
    <property type="match status" value="1"/>
</dbReference>
<keyword evidence="10" id="KW-0808">Transferase</keyword>
<dbReference type="GO" id="GO:0016020">
    <property type="term" value="C:membrane"/>
    <property type="evidence" value="ECO:0007669"/>
    <property type="project" value="UniProtKB-SubCell"/>
</dbReference>
<evidence type="ECO:0000256" key="3">
    <source>
        <dbReference type="ARBA" id="ARBA00005089"/>
    </source>
</evidence>
<comment type="similarity">
    <text evidence="6">In the C-terminal section; belongs to the phytoene/squalene synthase family.</text>
</comment>
<evidence type="ECO:0000313" key="20">
    <source>
        <dbReference type="EMBL" id="KAF9757386.1"/>
    </source>
</evidence>
<dbReference type="Pfam" id="PF00494">
    <property type="entry name" value="SQS_PSY"/>
    <property type="match status" value="1"/>
</dbReference>
<dbReference type="Gene3D" id="1.10.600.10">
    <property type="entry name" value="Farnesyl Diphosphate Synthase"/>
    <property type="match status" value="1"/>
</dbReference>
<dbReference type="EMBL" id="JADCTT010000002">
    <property type="protein sequence ID" value="KAF9757386.1"/>
    <property type="molecule type" value="Genomic_DNA"/>
</dbReference>
<dbReference type="PANTHER" id="PTHR31480">
    <property type="entry name" value="BIFUNCTIONAL LYCOPENE CYCLASE/PHYTOENE SYNTHASE"/>
    <property type="match status" value="1"/>
</dbReference>
<evidence type="ECO:0000256" key="8">
    <source>
        <dbReference type="ARBA" id="ARBA00012396"/>
    </source>
</evidence>
<dbReference type="EC" id="5.5.1.19" evidence="7"/>
<comment type="catalytic activity">
    <reaction evidence="18">
        <text>all-trans-lycopene = gamma-carotene</text>
        <dbReference type="Rhea" id="RHEA:32219"/>
        <dbReference type="ChEBI" id="CHEBI:15948"/>
        <dbReference type="ChEBI" id="CHEBI:27740"/>
        <dbReference type="EC" id="5.5.1.19"/>
    </reaction>
</comment>
<evidence type="ECO:0000256" key="7">
    <source>
        <dbReference type="ARBA" id="ARBA00012242"/>
    </source>
</evidence>
<proteinExistence type="inferred from homology"/>
<keyword evidence="11 19" id="KW-0812">Transmembrane</keyword>
<evidence type="ECO:0000256" key="16">
    <source>
        <dbReference type="ARBA" id="ARBA00023268"/>
    </source>
</evidence>
<dbReference type="GO" id="GO:0045436">
    <property type="term" value="F:lycopene beta cyclase activity"/>
    <property type="evidence" value="ECO:0007669"/>
    <property type="project" value="UniProtKB-ARBA"/>
</dbReference>
<feature type="transmembrane region" description="Helical" evidence="19">
    <location>
        <begin position="223"/>
        <end position="240"/>
    </location>
</feature>
<keyword evidence="13 19" id="KW-1133">Transmembrane helix</keyword>
<organism evidence="20 21">
    <name type="scientific">Bionectria ochroleuca</name>
    <name type="common">Gliocladium roseum</name>
    <dbReference type="NCBI Taxonomy" id="29856"/>
    <lineage>
        <taxon>Eukaryota</taxon>
        <taxon>Fungi</taxon>
        <taxon>Dikarya</taxon>
        <taxon>Ascomycota</taxon>
        <taxon>Pezizomycotina</taxon>
        <taxon>Sordariomycetes</taxon>
        <taxon>Hypocreomycetidae</taxon>
        <taxon>Hypocreales</taxon>
        <taxon>Bionectriaceae</taxon>
        <taxon>Clonostachys</taxon>
    </lineage>
</organism>
<dbReference type="InterPro" id="IPR033904">
    <property type="entry name" value="Trans_IPPS_HH"/>
</dbReference>
<dbReference type="InterPro" id="IPR019845">
    <property type="entry name" value="Squalene/phytoene_synthase_CS"/>
</dbReference>
<dbReference type="UniPathway" id="UPA00799">
    <property type="reaction ID" value="UER00773"/>
</dbReference>
<evidence type="ECO:0000256" key="2">
    <source>
        <dbReference type="ARBA" id="ARBA00004141"/>
    </source>
</evidence>
<dbReference type="EC" id="2.5.1.32" evidence="8"/>
<accession>A0A8H7NJY1</accession>
<dbReference type="InterPro" id="IPR002060">
    <property type="entry name" value="Squ/phyt_synthse"/>
</dbReference>
<feature type="transmembrane region" description="Helical" evidence="19">
    <location>
        <begin position="170"/>
        <end position="191"/>
    </location>
</feature>
<name>A0A8H7NJY1_BIOOC</name>
<dbReference type="PROSITE" id="PS01045">
    <property type="entry name" value="SQUALEN_PHYTOEN_SYN_2"/>
    <property type="match status" value="1"/>
</dbReference>
<keyword evidence="15" id="KW-0413">Isomerase</keyword>
<dbReference type="InterPro" id="IPR044843">
    <property type="entry name" value="Trans_IPPS_bact-type"/>
</dbReference>
<comment type="catalytic activity">
    <reaction evidence="17">
        <text>gamma-carotene = all-trans-beta-carotene</text>
        <dbReference type="Rhea" id="RHEA:32239"/>
        <dbReference type="ChEBI" id="CHEBI:17579"/>
        <dbReference type="ChEBI" id="CHEBI:27740"/>
        <dbReference type="EC" id="5.5.1.19"/>
    </reaction>
</comment>
<evidence type="ECO:0000256" key="6">
    <source>
        <dbReference type="ARBA" id="ARBA00008406"/>
    </source>
</evidence>
<sequence>MFFDYALVHVKFTIPLAGLLTVIAKPFLTYLDATRILFLVTVAVTATIPWDSYLIRTGVWTYPEDGVLGQSLFSIPVEELFFFVIQTYITSLVYILCNKPVLLAQYLTTREARPEWIRQGKAFGQLLFVALTAFGGFLVIQNDQRTYLGLILAWACPVLWMTWSLSGDMILALPWTSTVLPVMAPTIYLWFVDELSLRQGIWTIEDDTKLGSQLFGKLDLEEAIFFLISNMLVVFGLLAFDKATAVHDAFPELFPQPSSSVPMMSLLRARAVPSAHYDMQRIVGIQESVVRLQKKSRSFHIASSVFPGRVRIDLTLLYSYCRLADDLIDNAETPEEALDWISKLKGHLDSVYCAPKAANVGHFIRANFPPSAHSALNLLPTHVISSEPLYELLEGFRTDVEFSMSDRPPIQEEEHLELYASRVASTIGELCLDVIFHHTLQKVENKRALYSAAKEMGIALQYVNIARDVVVDAKIGRVYLPVSWLEEEGMTTEMVLEKPSGPQIDVMRRRLLGKAFQRYRNSRPAMDMIPKEGRGPMIVAVESYMEIGRVLAEGGCGWRGRPPFRPGDALGLCGKQRCEILEGVALAGLISFVVFASSHF</sequence>
<dbReference type="Proteomes" id="UP000616885">
    <property type="component" value="Unassembled WGS sequence"/>
</dbReference>
<comment type="similarity">
    <text evidence="5">In the N-terminal section; belongs to the lycopene beta-cyclase family.</text>
</comment>
<dbReference type="InterPro" id="IPR008949">
    <property type="entry name" value="Isoprenoid_synthase_dom_sf"/>
</dbReference>
<evidence type="ECO:0000256" key="13">
    <source>
        <dbReference type="ARBA" id="ARBA00022989"/>
    </source>
</evidence>
<comment type="pathway">
    <text evidence="4">Carotenoid biosynthesis; phytoene biosynthesis; all-trans-phytoene from geranylgeranyl diphosphate: step 1/1.</text>
</comment>
<evidence type="ECO:0000256" key="5">
    <source>
        <dbReference type="ARBA" id="ARBA00008247"/>
    </source>
</evidence>
<evidence type="ECO:0000256" key="9">
    <source>
        <dbReference type="ARBA" id="ARBA00018909"/>
    </source>
</evidence>
<feature type="transmembrane region" description="Helical" evidence="19">
    <location>
        <begin position="36"/>
        <end position="55"/>
    </location>
</feature>
<dbReference type="SFLD" id="SFLDS00005">
    <property type="entry name" value="Isoprenoid_Synthase_Type_I"/>
    <property type="match status" value="1"/>
</dbReference>
<evidence type="ECO:0000256" key="14">
    <source>
        <dbReference type="ARBA" id="ARBA00023136"/>
    </source>
</evidence>
<dbReference type="GO" id="GO:0051996">
    <property type="term" value="F:squalene synthase [NAD(P)H] activity"/>
    <property type="evidence" value="ECO:0007669"/>
    <property type="project" value="InterPro"/>
</dbReference>
<dbReference type="InterPro" id="IPR017825">
    <property type="entry name" value="Lycopene_cyclase_dom"/>
</dbReference>
<evidence type="ECO:0000256" key="17">
    <source>
        <dbReference type="ARBA" id="ARBA00029313"/>
    </source>
</evidence>
<dbReference type="NCBIfam" id="TIGR03462">
    <property type="entry name" value="CarR_dom_SF"/>
    <property type="match status" value="2"/>
</dbReference>
<feature type="transmembrane region" description="Helical" evidence="19">
    <location>
        <begin position="122"/>
        <end position="140"/>
    </location>
</feature>
<comment type="subcellular location">
    <subcellularLocation>
        <location evidence="2">Membrane</location>
        <topology evidence="2">Multi-pass membrane protein</topology>
    </subcellularLocation>
</comment>
<protein>
    <recommendedName>
        <fullName evidence="9">Bifunctional lycopene cyclase/phytoene synthase</fullName>
        <ecNumber evidence="8">2.5.1.32</ecNumber>
        <ecNumber evidence="7">5.5.1.19</ecNumber>
    </recommendedName>
</protein>
<evidence type="ECO:0000256" key="10">
    <source>
        <dbReference type="ARBA" id="ARBA00022679"/>
    </source>
</evidence>
<evidence type="ECO:0000256" key="11">
    <source>
        <dbReference type="ARBA" id="ARBA00022692"/>
    </source>
</evidence>
<evidence type="ECO:0000256" key="1">
    <source>
        <dbReference type="ARBA" id="ARBA00001805"/>
    </source>
</evidence>
<dbReference type="GO" id="GO:0004311">
    <property type="term" value="F:geranylgeranyl diphosphate synthase activity"/>
    <property type="evidence" value="ECO:0007669"/>
    <property type="project" value="InterPro"/>
</dbReference>
<comment type="caution">
    <text evidence="20">The sequence shown here is derived from an EMBL/GenBank/DDBJ whole genome shotgun (WGS) entry which is preliminary data.</text>
</comment>
<evidence type="ECO:0000256" key="15">
    <source>
        <dbReference type="ARBA" id="ARBA00023235"/>
    </source>
</evidence>
<gene>
    <name evidence="20" type="ORF">IM811_008330</name>
</gene>
<evidence type="ECO:0000256" key="18">
    <source>
        <dbReference type="ARBA" id="ARBA00029335"/>
    </source>
</evidence>
<feature type="transmembrane region" description="Helical" evidence="19">
    <location>
        <begin position="80"/>
        <end position="101"/>
    </location>
</feature>
<evidence type="ECO:0000256" key="12">
    <source>
        <dbReference type="ARBA" id="ARBA00022746"/>
    </source>
</evidence>
<feature type="transmembrane region" description="Helical" evidence="19">
    <location>
        <begin position="6"/>
        <end position="24"/>
    </location>
</feature>
<evidence type="ECO:0000256" key="4">
    <source>
        <dbReference type="ARBA" id="ARBA00005172"/>
    </source>
</evidence>
<evidence type="ECO:0000256" key="19">
    <source>
        <dbReference type="SAM" id="Phobius"/>
    </source>
</evidence>
<comment type="pathway">
    <text evidence="3">Carotenoid biosynthesis; beta-carotene biosynthesis.</text>
</comment>
<keyword evidence="14 19" id="KW-0472">Membrane</keyword>
<dbReference type="UniPathway" id="UPA00802"/>
<dbReference type="SFLD" id="SFLDG01212">
    <property type="entry name" value="Phytoene_synthase_like"/>
    <property type="match status" value="1"/>
</dbReference>
<dbReference type="SUPFAM" id="SSF48576">
    <property type="entry name" value="Terpenoid synthases"/>
    <property type="match status" value="1"/>
</dbReference>
<dbReference type="CDD" id="cd00683">
    <property type="entry name" value="Trans_IPPS_HH"/>
    <property type="match status" value="1"/>
</dbReference>
<keyword evidence="12" id="KW-0125">Carotenoid biosynthesis</keyword>
<feature type="transmembrane region" description="Helical" evidence="19">
    <location>
        <begin position="146"/>
        <end position="163"/>
    </location>
</feature>
<dbReference type="AlphaFoldDB" id="A0A8H7NJY1"/>
<dbReference type="GO" id="GO:0016872">
    <property type="term" value="F:intramolecular lyase activity"/>
    <property type="evidence" value="ECO:0007669"/>
    <property type="project" value="InterPro"/>
</dbReference>
<keyword evidence="16" id="KW-0511">Multifunctional enzyme</keyword>
<reference evidence="20" key="1">
    <citation type="submission" date="2020-10" db="EMBL/GenBank/DDBJ databases">
        <title>High-Quality Genome Resource of Clonostachys rosea strain S41 by Oxford Nanopore Long-Read Sequencing.</title>
        <authorList>
            <person name="Wang H."/>
        </authorList>
    </citation>
    <scope>NUCLEOTIDE SEQUENCE</scope>
    <source>
        <strain evidence="20">S41</strain>
    </source>
</reference>
<comment type="catalytic activity">
    <reaction evidence="1">
        <text>2 (2E,6E,10E)-geranylgeranyl diphosphate = 15-cis-phytoene + 2 diphosphate</text>
        <dbReference type="Rhea" id="RHEA:34475"/>
        <dbReference type="ChEBI" id="CHEBI:27787"/>
        <dbReference type="ChEBI" id="CHEBI:33019"/>
        <dbReference type="ChEBI" id="CHEBI:58756"/>
        <dbReference type="EC" id="2.5.1.32"/>
    </reaction>
</comment>